<gene>
    <name evidence="2" type="ORF">TorRG33x02_335130</name>
</gene>
<accession>A0A2P5B1U7</accession>
<sequence>MRALAIIFFCLLTALLYLSSQSSTYSSSLVFLPRTRQSMRKLGMSSPIRVDEHRNIKVTEKDSKISTLEENSMTIKHESSDDNMEEVVYHTDYHGATTHPTPTPKHPKP</sequence>
<evidence type="ECO:0000313" key="3">
    <source>
        <dbReference type="Proteomes" id="UP000237000"/>
    </source>
</evidence>
<proteinExistence type="predicted"/>
<feature type="signal peptide" evidence="1">
    <location>
        <begin position="1"/>
        <end position="20"/>
    </location>
</feature>
<comment type="caution">
    <text evidence="2">The sequence shown here is derived from an EMBL/GenBank/DDBJ whole genome shotgun (WGS) entry which is preliminary data.</text>
</comment>
<reference evidence="3" key="1">
    <citation type="submission" date="2016-06" db="EMBL/GenBank/DDBJ databases">
        <title>Parallel loss of symbiosis genes in relatives of nitrogen-fixing non-legume Parasponia.</title>
        <authorList>
            <person name="Van Velzen R."/>
            <person name="Holmer R."/>
            <person name="Bu F."/>
            <person name="Rutten L."/>
            <person name="Van Zeijl A."/>
            <person name="Liu W."/>
            <person name="Santuari L."/>
            <person name="Cao Q."/>
            <person name="Sharma T."/>
            <person name="Shen D."/>
            <person name="Roswanjaya Y."/>
            <person name="Wardhani T."/>
            <person name="Kalhor M.S."/>
            <person name="Jansen J."/>
            <person name="Van den Hoogen J."/>
            <person name="Gungor B."/>
            <person name="Hartog M."/>
            <person name="Hontelez J."/>
            <person name="Verver J."/>
            <person name="Yang W.-C."/>
            <person name="Schijlen E."/>
            <person name="Repin R."/>
            <person name="Schilthuizen M."/>
            <person name="Schranz E."/>
            <person name="Heidstra R."/>
            <person name="Miyata K."/>
            <person name="Fedorova E."/>
            <person name="Kohlen W."/>
            <person name="Bisseling T."/>
            <person name="Smit S."/>
            <person name="Geurts R."/>
        </authorList>
    </citation>
    <scope>NUCLEOTIDE SEQUENCE [LARGE SCALE GENOMIC DNA]</scope>
    <source>
        <strain evidence="3">cv. RG33-2</strain>
    </source>
</reference>
<dbReference type="InParanoid" id="A0A2P5B1U7"/>
<evidence type="ECO:0000256" key="1">
    <source>
        <dbReference type="SAM" id="SignalP"/>
    </source>
</evidence>
<name>A0A2P5B1U7_TREOI</name>
<evidence type="ECO:0008006" key="4">
    <source>
        <dbReference type="Google" id="ProtNLM"/>
    </source>
</evidence>
<protein>
    <recommendedName>
        <fullName evidence="4">CLAVATA3/ESR (CLE)-related protein</fullName>
    </recommendedName>
</protein>
<keyword evidence="1" id="KW-0732">Signal</keyword>
<feature type="chain" id="PRO_5015162145" description="CLAVATA3/ESR (CLE)-related protein" evidence="1">
    <location>
        <begin position="21"/>
        <end position="109"/>
    </location>
</feature>
<dbReference type="OrthoDB" id="1138362at2759"/>
<keyword evidence="3" id="KW-1185">Reference proteome</keyword>
<organism evidence="2 3">
    <name type="scientific">Trema orientale</name>
    <name type="common">Charcoal tree</name>
    <name type="synonym">Celtis orientalis</name>
    <dbReference type="NCBI Taxonomy" id="63057"/>
    <lineage>
        <taxon>Eukaryota</taxon>
        <taxon>Viridiplantae</taxon>
        <taxon>Streptophyta</taxon>
        <taxon>Embryophyta</taxon>
        <taxon>Tracheophyta</taxon>
        <taxon>Spermatophyta</taxon>
        <taxon>Magnoliopsida</taxon>
        <taxon>eudicotyledons</taxon>
        <taxon>Gunneridae</taxon>
        <taxon>Pentapetalae</taxon>
        <taxon>rosids</taxon>
        <taxon>fabids</taxon>
        <taxon>Rosales</taxon>
        <taxon>Cannabaceae</taxon>
        <taxon>Trema</taxon>
    </lineage>
</organism>
<evidence type="ECO:0000313" key="2">
    <source>
        <dbReference type="EMBL" id="PON42745.1"/>
    </source>
</evidence>
<dbReference type="Proteomes" id="UP000237000">
    <property type="component" value="Unassembled WGS sequence"/>
</dbReference>
<dbReference type="EMBL" id="JXTC01000629">
    <property type="protein sequence ID" value="PON42745.1"/>
    <property type="molecule type" value="Genomic_DNA"/>
</dbReference>
<dbReference type="AlphaFoldDB" id="A0A2P5B1U7"/>